<gene>
    <name evidence="1" type="ORF">PFISCL1PPCAC_121</name>
</gene>
<organism evidence="1 2">
    <name type="scientific">Pristionchus fissidentatus</name>
    <dbReference type="NCBI Taxonomy" id="1538716"/>
    <lineage>
        <taxon>Eukaryota</taxon>
        <taxon>Metazoa</taxon>
        <taxon>Ecdysozoa</taxon>
        <taxon>Nematoda</taxon>
        <taxon>Chromadorea</taxon>
        <taxon>Rhabditida</taxon>
        <taxon>Rhabditina</taxon>
        <taxon>Diplogasteromorpha</taxon>
        <taxon>Diplogasteroidea</taxon>
        <taxon>Neodiplogasteridae</taxon>
        <taxon>Pristionchus</taxon>
    </lineage>
</organism>
<proteinExistence type="predicted"/>
<name>A0AAV5UP65_9BILA</name>
<comment type="caution">
    <text evidence="1">The sequence shown here is derived from an EMBL/GenBank/DDBJ whole genome shotgun (WGS) entry which is preliminary data.</text>
</comment>
<sequence>RETSGGSAQRDYQFRSGIDWNATRDQFNYDAKCWQISGSPRIQTLYSTSDDKTRSKIATPVSEHFTRFKHDTIFRISKSTTDEPKLDNIFENSR</sequence>
<dbReference type="Proteomes" id="UP001432322">
    <property type="component" value="Unassembled WGS sequence"/>
</dbReference>
<feature type="non-terminal residue" evidence="1">
    <location>
        <position position="94"/>
    </location>
</feature>
<protein>
    <submittedName>
        <fullName evidence="1">Uncharacterized protein</fullName>
    </submittedName>
</protein>
<reference evidence="1" key="1">
    <citation type="submission" date="2023-10" db="EMBL/GenBank/DDBJ databases">
        <title>Genome assembly of Pristionchus species.</title>
        <authorList>
            <person name="Yoshida K."/>
            <person name="Sommer R.J."/>
        </authorList>
    </citation>
    <scope>NUCLEOTIDE SEQUENCE</scope>
    <source>
        <strain evidence="1">RS5133</strain>
    </source>
</reference>
<keyword evidence="2" id="KW-1185">Reference proteome</keyword>
<feature type="non-terminal residue" evidence="1">
    <location>
        <position position="1"/>
    </location>
</feature>
<dbReference type="AlphaFoldDB" id="A0AAV5UP65"/>
<evidence type="ECO:0000313" key="2">
    <source>
        <dbReference type="Proteomes" id="UP001432322"/>
    </source>
</evidence>
<accession>A0AAV5UP65</accession>
<evidence type="ECO:0000313" key="1">
    <source>
        <dbReference type="EMBL" id="GMT08824.1"/>
    </source>
</evidence>
<dbReference type="EMBL" id="BTSY01000001">
    <property type="protein sequence ID" value="GMT08824.1"/>
    <property type="molecule type" value="Genomic_DNA"/>
</dbReference>